<sequence>MHFRQTLTALTGLVSSVVGAPAPIDRSTTSGGKLKNATNDEKRSLFDTILPPLGNHNIILPGAGLNVLIGSAISQLARIAELELAALIGSQFALAIQLETIKTNIRINHFRAQFPHVVCSLRYYSSVLLTSSPQNCVIICVTNVLDQRDPSNINNRYLLNQLRIDNGFPDKELLIMVTDSQQMTIVPTPTPVTDFSQNPVNSVIPDLNLSPIIINNNNFTQADTLSSSLTDTTASLESESTLFPTTTTFPDNTNNAAQPTSSPISPSPTQQPTSSLDLGSLIQPTPSLQPRGNSPRQINLVNLPADLSSLPNNDNLDFTHLLNQSLLLPFGITAPTFGSSLGLVLADPAAIILPGQKEIFVDTLASLQGNCLALQLGLGNTGLGLGGVGFDGQLFGSLEELIQAGVRGLVGGGGGGGLNLGQPVIPPGVIAANPDLGDEGGVDLVTTVTEELGSPETDTATLTDVLTGTTTTAEDVATGTDTATVTDGPTATETGVATSTGGEVEETAFAQARVSRRRRA</sequence>
<reference evidence="3 4" key="1">
    <citation type="journal article" date="2023" name="bioRxiv">
        <title>High-quality genome assemblies of four members of thePodospora anserinaspecies complex.</title>
        <authorList>
            <person name="Ament-Velasquez S.L."/>
            <person name="Vogan A.A."/>
            <person name="Wallerman O."/>
            <person name="Hartmann F."/>
            <person name="Gautier V."/>
            <person name="Silar P."/>
            <person name="Giraud T."/>
            <person name="Johannesson H."/>
        </authorList>
    </citation>
    <scope>NUCLEOTIDE SEQUENCE [LARGE SCALE GENOMIC DNA]</scope>
    <source>
        <strain evidence="3 4">CBS 112042</strain>
    </source>
</reference>
<evidence type="ECO:0000313" key="3">
    <source>
        <dbReference type="EMBL" id="KAK4639286.1"/>
    </source>
</evidence>
<proteinExistence type="predicted"/>
<protein>
    <submittedName>
        <fullName evidence="3">Uncharacterized protein</fullName>
    </submittedName>
</protein>
<feature type="region of interest" description="Disordered" evidence="1">
    <location>
        <begin position="236"/>
        <end position="297"/>
    </location>
</feature>
<keyword evidence="4" id="KW-1185">Reference proteome</keyword>
<feature type="compositionally biased region" description="Polar residues" evidence="1">
    <location>
        <begin position="282"/>
        <end position="297"/>
    </location>
</feature>
<feature type="compositionally biased region" description="Low complexity" evidence="1">
    <location>
        <begin position="236"/>
        <end position="250"/>
    </location>
</feature>
<keyword evidence="2" id="KW-0732">Signal</keyword>
<dbReference type="GeneID" id="87892567"/>
<gene>
    <name evidence="3" type="ORF">QC761_0106660</name>
</gene>
<accession>A0ABR0F5Q4</accession>
<comment type="caution">
    <text evidence="3">The sequence shown here is derived from an EMBL/GenBank/DDBJ whole genome shotgun (WGS) entry which is preliminary data.</text>
</comment>
<feature type="compositionally biased region" description="Low complexity" evidence="1">
    <location>
        <begin position="258"/>
        <end position="275"/>
    </location>
</feature>
<dbReference type="Proteomes" id="UP001322138">
    <property type="component" value="Unassembled WGS sequence"/>
</dbReference>
<dbReference type="RefSeq" id="XP_062728262.1">
    <property type="nucleotide sequence ID" value="XM_062873174.1"/>
</dbReference>
<evidence type="ECO:0000313" key="4">
    <source>
        <dbReference type="Proteomes" id="UP001322138"/>
    </source>
</evidence>
<dbReference type="EMBL" id="JAFFGZ010000009">
    <property type="protein sequence ID" value="KAK4639286.1"/>
    <property type="molecule type" value="Genomic_DNA"/>
</dbReference>
<name>A0ABR0F5Q4_9PEZI</name>
<evidence type="ECO:0000256" key="1">
    <source>
        <dbReference type="SAM" id="MobiDB-lite"/>
    </source>
</evidence>
<evidence type="ECO:0000256" key="2">
    <source>
        <dbReference type="SAM" id="SignalP"/>
    </source>
</evidence>
<organism evidence="3 4">
    <name type="scientific">Podospora bellae-mahoneyi</name>
    <dbReference type="NCBI Taxonomy" id="2093777"/>
    <lineage>
        <taxon>Eukaryota</taxon>
        <taxon>Fungi</taxon>
        <taxon>Dikarya</taxon>
        <taxon>Ascomycota</taxon>
        <taxon>Pezizomycotina</taxon>
        <taxon>Sordariomycetes</taxon>
        <taxon>Sordariomycetidae</taxon>
        <taxon>Sordariales</taxon>
        <taxon>Podosporaceae</taxon>
        <taxon>Podospora</taxon>
    </lineage>
</organism>
<feature type="chain" id="PRO_5046893396" evidence="2">
    <location>
        <begin position="20"/>
        <end position="520"/>
    </location>
</feature>
<feature type="signal peptide" evidence="2">
    <location>
        <begin position="1"/>
        <end position="19"/>
    </location>
</feature>